<dbReference type="STRING" id="1798661.A3D65_02710"/>
<gene>
    <name evidence="9" type="ORF">A3D65_02710</name>
</gene>
<evidence type="ECO:0000256" key="4">
    <source>
        <dbReference type="ARBA" id="ARBA00022576"/>
    </source>
</evidence>
<dbReference type="CDD" id="cd00610">
    <property type="entry name" value="OAT_like"/>
    <property type="match status" value="1"/>
</dbReference>
<dbReference type="Gene3D" id="3.40.640.10">
    <property type="entry name" value="Type I PLP-dependent aspartate aminotransferase-like (Major domain)"/>
    <property type="match status" value="1"/>
</dbReference>
<dbReference type="PIRSF" id="PIRSF000521">
    <property type="entry name" value="Transaminase_4ab_Lys_Orn"/>
    <property type="match status" value="1"/>
</dbReference>
<keyword evidence="6 8" id="KW-0663">Pyridoxal phosphate</keyword>
<dbReference type="SUPFAM" id="SSF53383">
    <property type="entry name" value="PLP-dependent transferases"/>
    <property type="match status" value="1"/>
</dbReference>
<evidence type="ECO:0000313" key="10">
    <source>
        <dbReference type="Proteomes" id="UP000177996"/>
    </source>
</evidence>
<dbReference type="InterPro" id="IPR015422">
    <property type="entry name" value="PyrdxlP-dep_Trfase_small"/>
</dbReference>
<dbReference type="FunFam" id="3.40.640.10:FF:000011">
    <property type="entry name" value="Ornithine aminotransferase"/>
    <property type="match status" value="1"/>
</dbReference>
<evidence type="ECO:0000313" key="9">
    <source>
        <dbReference type="EMBL" id="OGZ08240.1"/>
    </source>
</evidence>
<comment type="pathway">
    <text evidence="2">Amino-acid biosynthesis; L-proline biosynthesis; L-glutamate 5-semialdehyde from L-ornithine: step 1/1.</text>
</comment>
<dbReference type="PANTHER" id="PTHR11986:SF18">
    <property type="entry name" value="ORNITHINE AMINOTRANSFERASE, MITOCHONDRIAL"/>
    <property type="match status" value="1"/>
</dbReference>
<comment type="similarity">
    <text evidence="8">Belongs to the class-III pyridoxal-phosphate-dependent aminotransferase family.</text>
</comment>
<dbReference type="Pfam" id="PF00202">
    <property type="entry name" value="Aminotran_3"/>
    <property type="match status" value="1"/>
</dbReference>
<comment type="caution">
    <text evidence="9">The sequence shown here is derived from an EMBL/GenBank/DDBJ whole genome shotgun (WGS) entry which is preliminary data.</text>
</comment>
<protein>
    <recommendedName>
        <fullName evidence="3">ornithine aminotransferase</fullName>
        <ecNumber evidence="3">2.6.1.13</ecNumber>
    </recommendedName>
    <alternativeName>
        <fullName evidence="7">Ornithine--oxo-acid aminotransferase</fullName>
    </alternativeName>
</protein>
<reference evidence="9 10" key="1">
    <citation type="journal article" date="2016" name="Nat. Commun.">
        <title>Thousands of microbial genomes shed light on interconnected biogeochemical processes in an aquifer system.</title>
        <authorList>
            <person name="Anantharaman K."/>
            <person name="Brown C.T."/>
            <person name="Hug L.A."/>
            <person name="Sharon I."/>
            <person name="Castelle C.J."/>
            <person name="Probst A.J."/>
            <person name="Thomas B.C."/>
            <person name="Singh A."/>
            <person name="Wilkins M.J."/>
            <person name="Karaoz U."/>
            <person name="Brodie E.L."/>
            <person name="Williams K.H."/>
            <person name="Hubbard S.S."/>
            <person name="Banfield J.F."/>
        </authorList>
    </citation>
    <scope>NUCLEOTIDE SEQUENCE [LARGE SCALE GENOMIC DNA]</scope>
</reference>
<evidence type="ECO:0000256" key="7">
    <source>
        <dbReference type="ARBA" id="ARBA00030587"/>
    </source>
</evidence>
<evidence type="ECO:0000256" key="8">
    <source>
        <dbReference type="RuleBase" id="RU003560"/>
    </source>
</evidence>
<dbReference type="InterPro" id="IPR015424">
    <property type="entry name" value="PyrdxlP-dep_Trfase"/>
</dbReference>
<dbReference type="InterPro" id="IPR015421">
    <property type="entry name" value="PyrdxlP-dep_Trfase_major"/>
</dbReference>
<dbReference type="GO" id="GO:0042802">
    <property type="term" value="F:identical protein binding"/>
    <property type="evidence" value="ECO:0007669"/>
    <property type="project" value="TreeGrafter"/>
</dbReference>
<dbReference type="PANTHER" id="PTHR11986">
    <property type="entry name" value="AMINOTRANSFERASE CLASS III"/>
    <property type="match status" value="1"/>
</dbReference>
<evidence type="ECO:0000256" key="5">
    <source>
        <dbReference type="ARBA" id="ARBA00022679"/>
    </source>
</evidence>
<dbReference type="Gene3D" id="3.90.1150.10">
    <property type="entry name" value="Aspartate Aminotransferase, domain 1"/>
    <property type="match status" value="1"/>
</dbReference>
<dbReference type="InterPro" id="IPR005814">
    <property type="entry name" value="Aminotrans_3"/>
</dbReference>
<dbReference type="GO" id="GO:0004587">
    <property type="term" value="F:ornithine aminotransferase activity"/>
    <property type="evidence" value="ECO:0007669"/>
    <property type="project" value="UniProtKB-EC"/>
</dbReference>
<accession>A0A1G2D5M0</accession>
<dbReference type="InterPro" id="IPR050103">
    <property type="entry name" value="Class-III_PLP-dep_AT"/>
</dbReference>
<organism evidence="9 10">
    <name type="scientific">Candidatus Lloydbacteria bacterium RIFCSPHIGHO2_02_FULL_50_13</name>
    <dbReference type="NCBI Taxonomy" id="1798661"/>
    <lineage>
        <taxon>Bacteria</taxon>
        <taxon>Candidatus Lloydiibacteriota</taxon>
    </lineage>
</organism>
<dbReference type="InterPro" id="IPR049704">
    <property type="entry name" value="Aminotrans_3_PPA_site"/>
</dbReference>
<dbReference type="AlphaFoldDB" id="A0A1G2D5M0"/>
<dbReference type="EMBL" id="MHLL01000039">
    <property type="protein sequence ID" value="OGZ08240.1"/>
    <property type="molecule type" value="Genomic_DNA"/>
</dbReference>
<keyword evidence="4" id="KW-0032">Aminotransferase</keyword>
<dbReference type="GO" id="GO:0030170">
    <property type="term" value="F:pyridoxal phosphate binding"/>
    <property type="evidence" value="ECO:0007669"/>
    <property type="project" value="InterPro"/>
</dbReference>
<keyword evidence="5" id="KW-0808">Transferase</keyword>
<evidence type="ECO:0000256" key="1">
    <source>
        <dbReference type="ARBA" id="ARBA00001933"/>
    </source>
</evidence>
<name>A0A1G2D5M0_9BACT</name>
<dbReference type="EC" id="2.6.1.13" evidence="3"/>
<evidence type="ECO:0000256" key="6">
    <source>
        <dbReference type="ARBA" id="ARBA00022898"/>
    </source>
</evidence>
<sequence length="431" mass="47383">MKELSEKVKKFGAEHYKLQENEHKCPVVISKGKGVWVEDADGNKLLDACAGYSSVNLGHMNPEIDGLIRELLTPDKDGWGLPCVVPNSTPTEPYAEFVEYACVFLGADKMLAKNGGVESVDTAIKLMRKWGAVKKIRYVRHGNAEIVVCERNFHGRTIAAISASTNPEYRDPFGPLTPGFIPILYGDAQALERTLEEHPNVVGFLVEPIQGEGGVNIPHEGYLRKCYELCRKHDVVFCADEIQTGLGRTGKLLACSHEGVEPDIFILGKSLGGGRIPTSATFAKKDFMVFTPGEDGSTHGGNALAMSVARKVLEIIERDKLCERSAEMGEYLLGKLKHGLTRGPAKMLIKEVRGRGLMIGIDLAQGVNARAMITALLTHGVMTKDAHHVIRITPPLIIAKAECDELVKRILRTFRDVACEYEMCTCKKKTR</sequence>
<dbReference type="Proteomes" id="UP000177996">
    <property type="component" value="Unassembled WGS sequence"/>
</dbReference>
<proteinExistence type="inferred from homology"/>
<evidence type="ECO:0000256" key="3">
    <source>
        <dbReference type="ARBA" id="ARBA00012924"/>
    </source>
</evidence>
<dbReference type="PROSITE" id="PS00600">
    <property type="entry name" value="AA_TRANSFER_CLASS_3"/>
    <property type="match status" value="1"/>
</dbReference>
<comment type="cofactor">
    <cofactor evidence="1">
        <name>pyridoxal 5'-phosphate</name>
        <dbReference type="ChEBI" id="CHEBI:597326"/>
    </cofactor>
</comment>
<evidence type="ECO:0000256" key="2">
    <source>
        <dbReference type="ARBA" id="ARBA00004998"/>
    </source>
</evidence>